<dbReference type="Gene3D" id="3.40.50.300">
    <property type="entry name" value="P-loop containing nucleotide triphosphate hydrolases"/>
    <property type="match status" value="1"/>
</dbReference>
<dbReference type="Gene3D" id="3.40.20.10">
    <property type="entry name" value="Severin"/>
    <property type="match status" value="5"/>
</dbReference>
<feature type="domain" description="Helicase ATP-binding" evidence="10">
    <location>
        <begin position="169"/>
        <end position="356"/>
    </location>
</feature>
<dbReference type="EMBL" id="CP092866">
    <property type="protein sequence ID" value="UYV66462.1"/>
    <property type="molecule type" value="Genomic_DNA"/>
</dbReference>
<dbReference type="PANTHER" id="PTHR11977">
    <property type="entry name" value="VILLIN"/>
    <property type="match status" value="1"/>
</dbReference>
<dbReference type="SUPFAM" id="SSF52540">
    <property type="entry name" value="P-loop containing nucleoside triphosphate hydrolases"/>
    <property type="match status" value="1"/>
</dbReference>
<dbReference type="InterPro" id="IPR029006">
    <property type="entry name" value="ADF-H/Gelsolin-like_dom_sf"/>
</dbReference>
<dbReference type="PANTHER" id="PTHR11977:SF45">
    <property type="entry name" value="SUPERVILLIN"/>
    <property type="match status" value="1"/>
</dbReference>
<dbReference type="InterPro" id="IPR011545">
    <property type="entry name" value="DEAD/DEAH_box_helicase_dom"/>
</dbReference>
<evidence type="ECO:0000256" key="2">
    <source>
        <dbReference type="ARBA" id="ARBA00022664"/>
    </source>
</evidence>
<evidence type="ECO:0000259" key="11">
    <source>
        <dbReference type="PROSITE" id="PS51195"/>
    </source>
</evidence>
<dbReference type="Pfam" id="PF00270">
    <property type="entry name" value="DEAD"/>
    <property type="match status" value="1"/>
</dbReference>
<dbReference type="InterPro" id="IPR014001">
    <property type="entry name" value="Helicase_ATP-bd"/>
</dbReference>
<gene>
    <name evidence="12" type="ORF">LAZ67_4001750</name>
</gene>
<evidence type="ECO:0000256" key="1">
    <source>
        <dbReference type="ARBA" id="ARBA00012552"/>
    </source>
</evidence>
<sequence>MSQDHLNENSNEEQRSASPFDWEASEDTSAGESNPLYKEPHRIQLLGRGYIGGIDRQVQNQARDEFYRDHLESRRTDVQKFQEQRRLLKLEEKEDKVKWNYRDWRLKTLCEMTERDWRMLKSEFQISTEGGRVPNPMRFWNESNVPTTILKIIENLGKNEPTPIQRQAIPILLHNKDLLVVMKTGNGKILAFLIPILMWISSLPTVIREKDADKGPYAIILAPTQKLVQTMKAESEILVEPLGIRTEAVREEQMFQPNCDIIYGTPERIIKLLDKKHLVLSRCAYIVLDETDRMETDVTKIFKHIPKTNGQNPETEEAKDEIATKNKDPQIVMFTTKMSSTVKYLKDKYLRKPAIVYIGACISLDGGASSLLSHDSMERRFFTDSILLESSPSEGIAESFNQMVQEPTEHAKIVLVWNLTPTHIFSCPAMAAALQKIDMDPDQQLYTLKIVDIAAAVIEMLSQLSKNSDEGWKQRVSQLKTDDLVVSEEALSVRLSRLEKSKEQWKGRVQEKDTAQFTVAGKMGASQASIGSSGSHRVSAVPPLPAQPLVLSSTSSVSSSSKQVLISSSSTFSSSSARVIQTTTTTTTHQVTSLVESTECSSSAELTHNHVASLSYEETCSLEGIGSTQQPLSCMRKLAPNRRRPTRNPLRTLANRSDLLDPQTAAAATTRNGLSPAALAGLASREDFSAVELRKSKTGLAAPLLPQQEVMLLQVKGRRRVQTRLVEPCLASINPGDNYILVTPQCVYNFPGSFANIIEVAKGAEVASAIQAHRDLCFIGSQDLVTISTPEASPDMFRHLGFSGDPTSIQDIMAPPGQPEEDEMYEHSVMETTMAYRVEQDTGALVPHPACWGTQPAFTLLEPSQALVFDFGSEMYVWYGKLASTQLRKMALLLARELWDRGYDYTACGVNPLHSRLEGPLAQSKRPSWALFAKINQHMEPVLFREKFADWPDTNGRLITVKRLPGECPNEDPKQVEALVPCDGEALAKSERPLEPRLVLESLSLGRGHSLPRLEVTTLDLTTWLATGELGHTQLEPQWSSVLFCGEAYIFRWHYHTATVARDLQGNISKRPPTGGRERWAYYFWQGRESTANERGLSALATVALDQERGPHVRVAQGKEPPCFLSLFSGGLLQLAGRRPAPSTLPECRLLLVRGEYPEEAHLLEVECCASSLRSRATFVLLQQQGVTVWQGRHVPAHCQNVATRAVDRLREQIQAGQLPELLPPTDCPILYVDEGAEPAYFWEALGHSSSADYFPLPPIGDNPRLFHLSSLSGTFTATELVSSQWSAEPPSPFPFLQEDLYSLPSQPALCLMDDGAGTVYLWQGWWPEEVAGWAPLRWRAEWRCGLETALQYGKARGAQSCMQVWAGMEPSAFTALFPTWRLRPDVALLQPGRQSGDKVPLNQLLPQLTRTLYSLEELRTSLPPGADPRCLEAYLPTTDFQIDKIGSCLEEVKSRIALRQECNDYIGQDYER</sequence>
<accession>A0ABY6KC79</accession>
<dbReference type="Pfam" id="PF25430">
    <property type="entry name" value="DDX23"/>
    <property type="match status" value="1"/>
</dbReference>
<evidence type="ECO:0000256" key="9">
    <source>
        <dbReference type="SAM" id="MobiDB-lite"/>
    </source>
</evidence>
<evidence type="ECO:0000256" key="4">
    <source>
        <dbReference type="ARBA" id="ARBA00022801"/>
    </source>
</evidence>
<dbReference type="PROSITE" id="PS51192">
    <property type="entry name" value="HELICASE_ATP_BIND_1"/>
    <property type="match status" value="1"/>
</dbReference>
<feature type="region of interest" description="Disordered" evidence="9">
    <location>
        <begin position="1"/>
        <end position="37"/>
    </location>
</feature>
<keyword evidence="13" id="KW-1185">Reference proteome</keyword>
<evidence type="ECO:0000259" key="10">
    <source>
        <dbReference type="PROSITE" id="PS51192"/>
    </source>
</evidence>
<keyword evidence="6" id="KW-0067">ATP-binding</keyword>
<keyword evidence="4" id="KW-0378">Hydrolase</keyword>
<keyword evidence="2" id="KW-0507">mRNA processing</keyword>
<evidence type="ECO:0000256" key="8">
    <source>
        <dbReference type="PROSITE-ProRule" id="PRU00552"/>
    </source>
</evidence>
<dbReference type="PROSITE" id="PS51195">
    <property type="entry name" value="Q_MOTIF"/>
    <property type="match status" value="1"/>
</dbReference>
<proteinExistence type="predicted"/>
<feature type="domain" description="DEAD-box RNA helicase Q" evidence="11">
    <location>
        <begin position="138"/>
        <end position="166"/>
    </location>
</feature>
<dbReference type="SUPFAM" id="SSF55753">
    <property type="entry name" value="Actin depolymerizing proteins"/>
    <property type="match status" value="5"/>
</dbReference>
<reference evidence="12 13" key="1">
    <citation type="submission" date="2022-01" db="EMBL/GenBank/DDBJ databases">
        <title>A chromosomal length assembly of Cordylochernes scorpioides.</title>
        <authorList>
            <person name="Zeh D."/>
            <person name="Zeh J."/>
        </authorList>
    </citation>
    <scope>NUCLEOTIDE SEQUENCE [LARGE SCALE GENOMIC DNA]</scope>
    <source>
        <strain evidence="12">IN4F17</strain>
        <tissue evidence="12">Whole Body</tissue>
    </source>
</reference>
<feature type="region of interest" description="Disordered" evidence="9">
    <location>
        <begin position="640"/>
        <end position="661"/>
    </location>
</feature>
<keyword evidence="5" id="KW-0347">Helicase</keyword>
<dbReference type="InterPro" id="IPR057479">
    <property type="entry name" value="PRP28/DDX23-like_helical"/>
</dbReference>
<evidence type="ECO:0000256" key="7">
    <source>
        <dbReference type="ARBA" id="ARBA00047984"/>
    </source>
</evidence>
<dbReference type="Proteomes" id="UP001235939">
    <property type="component" value="Chromosome 04"/>
</dbReference>
<name>A0ABY6KC79_9ARAC</name>
<dbReference type="SMART" id="SM00487">
    <property type="entry name" value="DEXDc"/>
    <property type="match status" value="1"/>
</dbReference>
<evidence type="ECO:0000256" key="6">
    <source>
        <dbReference type="ARBA" id="ARBA00022840"/>
    </source>
</evidence>
<evidence type="ECO:0000256" key="5">
    <source>
        <dbReference type="ARBA" id="ARBA00022806"/>
    </source>
</evidence>
<organism evidence="12 13">
    <name type="scientific">Cordylochernes scorpioides</name>
    <dbReference type="NCBI Taxonomy" id="51811"/>
    <lineage>
        <taxon>Eukaryota</taxon>
        <taxon>Metazoa</taxon>
        <taxon>Ecdysozoa</taxon>
        <taxon>Arthropoda</taxon>
        <taxon>Chelicerata</taxon>
        <taxon>Arachnida</taxon>
        <taxon>Pseudoscorpiones</taxon>
        <taxon>Cheliferoidea</taxon>
        <taxon>Chernetidae</taxon>
        <taxon>Cordylochernes</taxon>
    </lineage>
</organism>
<protein>
    <recommendedName>
        <fullName evidence="1">RNA helicase</fullName>
        <ecNumber evidence="1">3.6.4.13</ecNumber>
    </recommendedName>
</protein>
<dbReference type="InterPro" id="IPR027417">
    <property type="entry name" value="P-loop_NTPase"/>
</dbReference>
<keyword evidence="3" id="KW-0547">Nucleotide-binding</keyword>
<comment type="catalytic activity">
    <reaction evidence="7">
        <text>ATP + H2O = ADP + phosphate + H(+)</text>
        <dbReference type="Rhea" id="RHEA:13065"/>
        <dbReference type="ChEBI" id="CHEBI:15377"/>
        <dbReference type="ChEBI" id="CHEBI:15378"/>
        <dbReference type="ChEBI" id="CHEBI:30616"/>
        <dbReference type="ChEBI" id="CHEBI:43474"/>
        <dbReference type="ChEBI" id="CHEBI:456216"/>
        <dbReference type="EC" id="3.6.4.13"/>
    </reaction>
</comment>
<dbReference type="SMART" id="SM00262">
    <property type="entry name" value="GEL"/>
    <property type="match status" value="4"/>
</dbReference>
<dbReference type="InterPro" id="IPR014014">
    <property type="entry name" value="RNA_helicase_DEAD_Q_motif"/>
</dbReference>
<dbReference type="InterPro" id="IPR007122">
    <property type="entry name" value="Villin/Gelsolin"/>
</dbReference>
<evidence type="ECO:0000313" key="12">
    <source>
        <dbReference type="EMBL" id="UYV66462.1"/>
    </source>
</evidence>
<evidence type="ECO:0000313" key="13">
    <source>
        <dbReference type="Proteomes" id="UP001235939"/>
    </source>
</evidence>
<evidence type="ECO:0000256" key="3">
    <source>
        <dbReference type="ARBA" id="ARBA00022741"/>
    </source>
</evidence>
<dbReference type="EC" id="3.6.4.13" evidence="1"/>
<feature type="short sequence motif" description="Q motif" evidence="8">
    <location>
        <begin position="138"/>
        <end position="166"/>
    </location>
</feature>